<reference evidence="1 2" key="1">
    <citation type="submission" date="2013-06" db="EMBL/GenBank/DDBJ databases">
        <authorList>
            <person name="Weinstock G."/>
            <person name="Sodergren E."/>
            <person name="Lobos E.A."/>
            <person name="Fulton L."/>
            <person name="Fulton R."/>
            <person name="Courtney L."/>
            <person name="Fronick C."/>
            <person name="O'Laughlin M."/>
            <person name="Godfrey J."/>
            <person name="Wilson R.M."/>
            <person name="Miner T."/>
            <person name="Farmer C."/>
            <person name="Delehaunty K."/>
            <person name="Cordes M."/>
            <person name="Minx P."/>
            <person name="Tomlinson C."/>
            <person name="Chen J."/>
            <person name="Wollam A."/>
            <person name="Pepin K.H."/>
            <person name="Bhonagiri V."/>
            <person name="Zhang X."/>
            <person name="Warren W."/>
            <person name="Mitreva M."/>
            <person name="Mardis E.R."/>
            <person name="Wilson R.K."/>
        </authorList>
    </citation>
    <scope>NUCLEOTIDE SEQUENCE [LARGE SCALE GENOMIC DNA]</scope>
    <source>
        <strain evidence="1 2">ATCC 29099</strain>
    </source>
</reference>
<dbReference type="AlphaFoldDB" id="U2RFY4"/>
<keyword evidence="2" id="KW-1185">Reference proteome</keyword>
<evidence type="ECO:0000313" key="1">
    <source>
        <dbReference type="EMBL" id="ERK49652.1"/>
    </source>
</evidence>
<evidence type="ECO:0000313" key="2">
    <source>
        <dbReference type="Proteomes" id="UP000016608"/>
    </source>
</evidence>
<gene>
    <name evidence="1" type="ORF">HMPREF0373_01014</name>
</gene>
<comment type="caution">
    <text evidence="1">The sequence shown here is derived from an EMBL/GenBank/DDBJ whole genome shotgun (WGS) entry which is preliminary data.</text>
</comment>
<dbReference type="HOGENOM" id="CLU_2769701_0_0_9"/>
<accession>U2RFY4</accession>
<dbReference type="Proteomes" id="UP000016608">
    <property type="component" value="Unassembled WGS sequence"/>
</dbReference>
<name>U2RFY4_EUBRA</name>
<sequence>MFGAFLIIPFCKCWKDLILIDNHWYAVAYEWCVSLCYVKSIAKNELDVKKPFFLLKIVLRYKKYGELKR</sequence>
<dbReference type="EMBL" id="AWVJ01000066">
    <property type="protein sequence ID" value="ERK49652.1"/>
    <property type="molecule type" value="Genomic_DNA"/>
</dbReference>
<proteinExistence type="predicted"/>
<protein>
    <submittedName>
        <fullName evidence="1">Uncharacterized protein</fullName>
    </submittedName>
</protein>
<organism evidence="1 2">
    <name type="scientific">Eubacterium ramulus ATCC 29099</name>
    <dbReference type="NCBI Taxonomy" id="1256908"/>
    <lineage>
        <taxon>Bacteria</taxon>
        <taxon>Bacillati</taxon>
        <taxon>Bacillota</taxon>
        <taxon>Clostridia</taxon>
        <taxon>Eubacteriales</taxon>
        <taxon>Eubacteriaceae</taxon>
        <taxon>Eubacterium</taxon>
    </lineage>
</organism>